<dbReference type="InParanoid" id="A0A674GJR5"/>
<protein>
    <submittedName>
        <fullName evidence="1">Uncharacterized protein</fullName>
    </submittedName>
</protein>
<evidence type="ECO:0000313" key="2">
    <source>
        <dbReference type="Proteomes" id="UP000007754"/>
    </source>
</evidence>
<dbReference type="GeneTree" id="ENSGT01030000235378"/>
<reference evidence="1 2" key="1">
    <citation type="journal article" date="2010" name="Nature">
        <title>The genome of a songbird.</title>
        <authorList>
            <person name="Warren W.C."/>
            <person name="Clayton D.F."/>
            <person name="Ellegren H."/>
            <person name="Arnold A.P."/>
            <person name="Hillier L.W."/>
            <person name="Kunstner A."/>
            <person name="Searle S."/>
            <person name="White S."/>
            <person name="Vilella A.J."/>
            <person name="Fairley S."/>
            <person name="Heger A."/>
            <person name="Kong L."/>
            <person name="Ponting C.P."/>
            <person name="Jarvis E.D."/>
            <person name="Mello C.V."/>
            <person name="Minx P."/>
            <person name="Lovell P."/>
            <person name="Velho T.A."/>
            <person name="Ferris M."/>
            <person name="Balakrishnan C.N."/>
            <person name="Sinha S."/>
            <person name="Blatti C."/>
            <person name="London S.E."/>
            <person name="Li Y."/>
            <person name="Lin Y.C."/>
            <person name="George J."/>
            <person name="Sweedler J."/>
            <person name="Southey B."/>
            <person name="Gunaratne P."/>
            <person name="Watson M."/>
            <person name="Nam K."/>
            <person name="Backstrom N."/>
            <person name="Smeds L."/>
            <person name="Nabholz B."/>
            <person name="Itoh Y."/>
            <person name="Whitney O."/>
            <person name="Pfenning A.R."/>
            <person name="Howard J."/>
            <person name="Volker M."/>
            <person name="Skinner B.M."/>
            <person name="Griffin D.K."/>
            <person name="Ye L."/>
            <person name="McLaren W.M."/>
            <person name="Flicek P."/>
            <person name="Quesada V."/>
            <person name="Velasco G."/>
            <person name="Lopez-Otin C."/>
            <person name="Puente X.S."/>
            <person name="Olender T."/>
            <person name="Lancet D."/>
            <person name="Smit A.F."/>
            <person name="Hubley R."/>
            <person name="Konkel M.K."/>
            <person name="Walker J.A."/>
            <person name="Batzer M.A."/>
            <person name="Gu W."/>
            <person name="Pollock D.D."/>
            <person name="Chen L."/>
            <person name="Cheng Z."/>
            <person name="Eichler E.E."/>
            <person name="Stapley J."/>
            <person name="Slate J."/>
            <person name="Ekblom R."/>
            <person name="Birkhead T."/>
            <person name="Burke T."/>
            <person name="Burt D."/>
            <person name="Scharff C."/>
            <person name="Adam I."/>
            <person name="Richard H."/>
            <person name="Sultan M."/>
            <person name="Soldatov A."/>
            <person name="Lehrach H."/>
            <person name="Edwards S.V."/>
            <person name="Yang S.P."/>
            <person name="Li X."/>
            <person name="Graves T."/>
            <person name="Fulton L."/>
            <person name="Nelson J."/>
            <person name="Chinwalla A."/>
            <person name="Hou S."/>
            <person name="Mardis E.R."/>
            <person name="Wilson R.K."/>
        </authorList>
    </citation>
    <scope>NUCLEOTIDE SEQUENCE [LARGE SCALE GENOMIC DNA]</scope>
</reference>
<accession>A0A674GJR5</accession>
<proteinExistence type="predicted"/>
<reference evidence="1" key="2">
    <citation type="submission" date="2025-08" db="UniProtKB">
        <authorList>
            <consortium name="Ensembl"/>
        </authorList>
    </citation>
    <scope>IDENTIFICATION</scope>
</reference>
<evidence type="ECO:0000313" key="1">
    <source>
        <dbReference type="Ensembl" id="ENSTGUP00000022652.1"/>
    </source>
</evidence>
<dbReference type="OMA" id="HNLFKIC"/>
<dbReference type="AlphaFoldDB" id="A0A674GJR5"/>
<dbReference type="Ensembl" id="ENSTGUT00000040493.1">
    <property type="protein sequence ID" value="ENSTGUP00000022652.1"/>
    <property type="gene ID" value="ENSTGUG00000026039.1"/>
</dbReference>
<sequence>MASVASVAVELYEFCFFLLPFPYGIWEAVPQSKVSCLMYGLRSTPVHNLFKICSSELMELTEQPTNTSISRGYVQVLVEASIANPCLITKITLEPTSGTSLGFFPPTHAASLFNVGYLIEFFRDATILKVLVLSL</sequence>
<name>A0A674GJR5_TAEGU</name>
<organism evidence="1 2">
    <name type="scientific">Taeniopygia guttata</name>
    <name type="common">Zebra finch</name>
    <name type="synonym">Poephila guttata</name>
    <dbReference type="NCBI Taxonomy" id="59729"/>
    <lineage>
        <taxon>Eukaryota</taxon>
        <taxon>Metazoa</taxon>
        <taxon>Chordata</taxon>
        <taxon>Craniata</taxon>
        <taxon>Vertebrata</taxon>
        <taxon>Euteleostomi</taxon>
        <taxon>Archelosauria</taxon>
        <taxon>Archosauria</taxon>
        <taxon>Dinosauria</taxon>
        <taxon>Saurischia</taxon>
        <taxon>Theropoda</taxon>
        <taxon>Coelurosauria</taxon>
        <taxon>Aves</taxon>
        <taxon>Neognathae</taxon>
        <taxon>Neoaves</taxon>
        <taxon>Telluraves</taxon>
        <taxon>Australaves</taxon>
        <taxon>Passeriformes</taxon>
        <taxon>Passeroidea</taxon>
        <taxon>Estrildidae</taxon>
        <taxon>Estrildinae</taxon>
        <taxon>Taeniopygia</taxon>
    </lineage>
</organism>
<reference evidence="1" key="3">
    <citation type="submission" date="2025-09" db="UniProtKB">
        <authorList>
            <consortium name="Ensembl"/>
        </authorList>
    </citation>
    <scope>IDENTIFICATION</scope>
</reference>
<dbReference type="Proteomes" id="UP000007754">
    <property type="component" value="Chromosome 1"/>
</dbReference>
<keyword evidence="2" id="KW-1185">Reference proteome</keyword>